<sequence length="70" mass="7982">MRGASSGAMRLLDLGRREEVRAGELRGQKGHGELPMQDIGSGGGRHEVMDRDGGMHQRLRRRQKRRRDLF</sequence>
<feature type="compositionally biased region" description="Basic and acidic residues" evidence="1">
    <location>
        <begin position="44"/>
        <end position="55"/>
    </location>
</feature>
<feature type="region of interest" description="Disordered" evidence="1">
    <location>
        <begin position="23"/>
        <end position="70"/>
    </location>
</feature>
<protein>
    <submittedName>
        <fullName evidence="2">Uncharacterized protein</fullName>
    </submittedName>
</protein>
<evidence type="ECO:0000256" key="1">
    <source>
        <dbReference type="SAM" id="MobiDB-lite"/>
    </source>
</evidence>
<dbReference type="EMBL" id="CAMGYJ010000003">
    <property type="protein sequence ID" value="CAI0393010.1"/>
    <property type="molecule type" value="Genomic_DNA"/>
</dbReference>
<evidence type="ECO:0000313" key="3">
    <source>
        <dbReference type="Proteomes" id="UP001154282"/>
    </source>
</evidence>
<dbReference type="AlphaFoldDB" id="A0AAV0I606"/>
<accession>A0AAV0I606</accession>
<dbReference type="Proteomes" id="UP001154282">
    <property type="component" value="Unassembled WGS sequence"/>
</dbReference>
<comment type="caution">
    <text evidence="2">The sequence shown here is derived from an EMBL/GenBank/DDBJ whole genome shotgun (WGS) entry which is preliminary data.</text>
</comment>
<keyword evidence="3" id="KW-1185">Reference proteome</keyword>
<organism evidence="2 3">
    <name type="scientific">Linum tenue</name>
    <dbReference type="NCBI Taxonomy" id="586396"/>
    <lineage>
        <taxon>Eukaryota</taxon>
        <taxon>Viridiplantae</taxon>
        <taxon>Streptophyta</taxon>
        <taxon>Embryophyta</taxon>
        <taxon>Tracheophyta</taxon>
        <taxon>Spermatophyta</taxon>
        <taxon>Magnoliopsida</taxon>
        <taxon>eudicotyledons</taxon>
        <taxon>Gunneridae</taxon>
        <taxon>Pentapetalae</taxon>
        <taxon>rosids</taxon>
        <taxon>fabids</taxon>
        <taxon>Malpighiales</taxon>
        <taxon>Linaceae</taxon>
        <taxon>Linum</taxon>
    </lineage>
</organism>
<reference evidence="2" key="1">
    <citation type="submission" date="2022-08" db="EMBL/GenBank/DDBJ databases">
        <authorList>
            <person name="Gutierrez-Valencia J."/>
        </authorList>
    </citation>
    <scope>NUCLEOTIDE SEQUENCE</scope>
</reference>
<gene>
    <name evidence="2" type="ORF">LITE_LOCUS7765</name>
</gene>
<feature type="compositionally biased region" description="Basic residues" evidence="1">
    <location>
        <begin position="57"/>
        <end position="70"/>
    </location>
</feature>
<proteinExistence type="predicted"/>
<evidence type="ECO:0000313" key="2">
    <source>
        <dbReference type="EMBL" id="CAI0393010.1"/>
    </source>
</evidence>
<name>A0AAV0I606_9ROSI</name>
<feature type="compositionally biased region" description="Basic and acidic residues" evidence="1">
    <location>
        <begin position="23"/>
        <end position="32"/>
    </location>
</feature>